<reference evidence="1 2" key="1">
    <citation type="submission" date="2023-07" db="EMBL/GenBank/DDBJ databases">
        <authorList>
            <person name="Lian W.-H."/>
        </authorList>
    </citation>
    <scope>NUCLEOTIDE SEQUENCE [LARGE SCALE GENOMIC DNA]</scope>
    <source>
        <strain evidence="1 2">SYSU DXS3180</strain>
    </source>
</reference>
<accession>A0ABV3ZI98</accession>
<protein>
    <submittedName>
        <fullName evidence="1">Uncharacterized protein</fullName>
    </submittedName>
</protein>
<sequence>MAILLKKVSSKVMDLIYDKQLSLKKEKKKIVSLEKTVEILLTEAYLNKS</sequence>
<evidence type="ECO:0000313" key="1">
    <source>
        <dbReference type="EMBL" id="MEX6689220.1"/>
    </source>
</evidence>
<dbReference type="Proteomes" id="UP001560573">
    <property type="component" value="Unassembled WGS sequence"/>
</dbReference>
<proteinExistence type="predicted"/>
<dbReference type="EMBL" id="JAULBC010000005">
    <property type="protein sequence ID" value="MEX6689220.1"/>
    <property type="molecule type" value="Genomic_DNA"/>
</dbReference>
<name>A0ABV3ZI98_9BACT</name>
<dbReference type="RefSeq" id="WP_369330626.1">
    <property type="nucleotide sequence ID" value="NZ_JAULBC010000005.1"/>
</dbReference>
<keyword evidence="2" id="KW-1185">Reference proteome</keyword>
<organism evidence="1 2">
    <name type="scientific">Danxiaibacter flavus</name>
    <dbReference type="NCBI Taxonomy" id="3049108"/>
    <lineage>
        <taxon>Bacteria</taxon>
        <taxon>Pseudomonadati</taxon>
        <taxon>Bacteroidota</taxon>
        <taxon>Chitinophagia</taxon>
        <taxon>Chitinophagales</taxon>
        <taxon>Chitinophagaceae</taxon>
        <taxon>Danxiaibacter</taxon>
    </lineage>
</organism>
<evidence type="ECO:0000313" key="2">
    <source>
        <dbReference type="Proteomes" id="UP001560573"/>
    </source>
</evidence>
<comment type="caution">
    <text evidence="1">The sequence shown here is derived from an EMBL/GenBank/DDBJ whole genome shotgun (WGS) entry which is preliminary data.</text>
</comment>
<gene>
    <name evidence="1" type="ORF">QTN47_17050</name>
</gene>